<dbReference type="RefSeq" id="WP_378019209.1">
    <property type="nucleotide sequence ID" value="NZ_JBHSKG010000001.1"/>
</dbReference>
<dbReference type="InterPro" id="IPR027417">
    <property type="entry name" value="P-loop_NTPase"/>
</dbReference>
<sequence length="1960" mass="212085">MDQPVSVDVVRLDFVNHAMANSGISPVRRLRLRAAKDLHDVCVEVSVVDGMGELLVTPWARSLEVVRAERPVAFQSVPLLPDPRRMAAVEETHQATLLVRVDAGGQQHTHREPLRVLAHHHWVLDPLEHRLSVELLAAFVLPHHPEIAEVLTAARDHLRTTTGDPSMSGYQRGPEHVDAVAGAIYRAVQDRDVAYGVAPASWEHTGQRVRTPEQVLRTERVGTCLDTTVLLAAAFEQAGLHPLLCVPAGHAFVGYWREEELGLSQVAAHEIGTVTNLVDLGRARFLETTVVTSGPSSQTFDEACATGHRQLRQAGDELLLGVVDVREARRNGVVPLPARHIDDGGSVVITVQAPATPSATTPTEQPPSRPVPHTGQRTDDAPPRVAVWKNALLDLTRRNRLINFTAGPSATRLALPESALGELEDRLHQGRTIKLHAADDLPEVRRAQGVTSAGDLPDDVLTDRLRRQQVFTELDTTSFAGRMRTLQRKARTLREESGSANLYIALGTLQWSAADGKPLRSPLLLLPVVLTLGRRGQPPTLTLDEGGETAPNLCLLEKLRTELGIELPALADPPVDEHGIDLAATLRAVRETLAERDLPFSVRESADLAILHFSSFVLWRDLDDHWERFTAAPLVHHLVHTPTREFTDPVAAPAPSDADLDALASVCPVPADSSQLAAVADARAGRTFVLEGPPGTGKSQTITNLLAHLVAAGKRVLFVAEKRAALDVVRARLDQVGLADLALDLHDKAAKPSTVRTRLLRALDAGAEVDVDGHRVADLDLRTATGRLARYRDLVHGENAIGLSLYSARTAVLAVGEGPTLEVARAFVTGADRDVLADLRHRLRNAPEAVWHARPRRHHPWGFVRGTATVDTAAAAAGVRIADGALAVLAGAPPSVRGVLDAATTARELHVAASVARPGRPPLALLDEVLSPRWEAAASELRRAVDGFVAAQRPALATARPEAVALDLDGLHQQAVTADAAFVIGRKKKQLAVLDRLRPGLRDDAAPDRRTLAPLVDDLRTLRTEIADLRRRAVALPGIALPEDWNPLVEPDRVGAQISALQREARATSLAALPEGPFRDAVRAHLVDPAVNDPRWHDALTRLAGGLGAALDAAGAEQDATDRWRDGAGLVAAWVAEAPARRADVDTGFVALRRWDELRAVLEPLVRHGSAATADAVLDGGVGADEVVAALERGLAAAALEERLETTGLGAFDAVAHERAVAALTASADEVRRHLVDVIPRQVLDSRRIDAETTRGRVGELRRELGRQRGGLSIRRLLARYGDLVTQVTPCVLVGPDSLARFLAPDAVTFDLVVFDEASQIRVADAVGALGRARAAVVVGDSKQMPPTVFGGAGLDDGPGDDPDPTLETVPEDEESVLSECVQARVPQRWLSWHYRSRDESLIAFSNRQYYEGRLASFPAPPRDDTGVSFRRVPGRFHRTATGDGPLRTNPVEARALVDEVVARFARDEEPSIGIVTFNIQQRDLVDEQLRALDDPRITDALERDDGTGLFVKNLENVQGDERDLVLFSVAFAHDARGKLPLNFGPLNRAGGERRLNVAVTRARREIVVFCSFDPADLRAEDTSAVGIHHLRAYLEMAAGGVESSGDAAARPVSARDRHRDELAAALRARGYAVRTDVGLSEFRLDLTVAPRKAPDEPALVVLLDGPGWSRRRTVGDRDGLPANVLEGALGWPHVARVWLPSWLADPTTVLDGLCTRVESVVRGEDPEPPTPREESPESSPGRAVEPSPPRRRHHALGLTRLAPIAAEQPPQSTAPAPDAAAEPGSSVRMPFRPWSVVPRGERQVLDSLPHPRSRELVRHALAEVVAAEGPVEAARLARTVAGAFGLSRVNADRRDAVLACLPTDLLRDAEGFVWPPGTDPRTWTDYRVANGEAERKLEEIPLREIANAMDDVESGTGGMDENELFRDTLALFGFSRMTDGVRGRLASATRHRRPPSTER</sequence>
<dbReference type="InterPro" id="IPR045055">
    <property type="entry name" value="DNA2/NAM7-like"/>
</dbReference>
<dbReference type="Pfam" id="PF13086">
    <property type="entry name" value="AAA_11"/>
    <property type="match status" value="1"/>
</dbReference>
<dbReference type="Pfam" id="PF13195">
    <property type="entry name" value="DUF4011"/>
    <property type="match status" value="1"/>
</dbReference>
<evidence type="ECO:0000259" key="3">
    <source>
        <dbReference type="Pfam" id="PF13086"/>
    </source>
</evidence>
<feature type="domain" description="DUF3320" evidence="2">
    <location>
        <begin position="1808"/>
        <end position="1855"/>
    </location>
</feature>
<gene>
    <name evidence="6" type="ORF">ACFPK1_01975</name>
</gene>
<evidence type="ECO:0000259" key="5">
    <source>
        <dbReference type="Pfam" id="PF18741"/>
    </source>
</evidence>
<evidence type="ECO:0000256" key="1">
    <source>
        <dbReference type="SAM" id="MobiDB-lite"/>
    </source>
</evidence>
<dbReference type="InterPro" id="IPR021754">
    <property type="entry name" value="DUF3320"/>
</dbReference>
<dbReference type="Gene3D" id="3.40.50.300">
    <property type="entry name" value="P-loop containing nucleotide triphosphate hydrolases"/>
    <property type="match status" value="3"/>
</dbReference>
<feature type="region of interest" description="Disordered" evidence="1">
    <location>
        <begin position="356"/>
        <end position="381"/>
    </location>
</feature>
<evidence type="ECO:0000313" key="7">
    <source>
        <dbReference type="Proteomes" id="UP001596175"/>
    </source>
</evidence>
<dbReference type="Pfam" id="PF11784">
    <property type="entry name" value="DUF3320"/>
    <property type="match status" value="1"/>
</dbReference>
<feature type="compositionally biased region" description="Basic and acidic residues" evidence="1">
    <location>
        <begin position="1721"/>
        <end position="1736"/>
    </location>
</feature>
<feature type="region of interest" description="Disordered" evidence="1">
    <location>
        <begin position="1721"/>
        <end position="1753"/>
    </location>
</feature>
<dbReference type="InterPro" id="IPR047187">
    <property type="entry name" value="SF1_C_Upf1"/>
</dbReference>
<name>A0ABV9Z635_9PSEU</name>
<dbReference type="PANTHER" id="PTHR10887">
    <property type="entry name" value="DNA2/NAM7 HELICASE FAMILY"/>
    <property type="match status" value="1"/>
</dbReference>
<organism evidence="6 7">
    <name type="scientific">Actinomycetospora rhizophila</name>
    <dbReference type="NCBI Taxonomy" id="1416876"/>
    <lineage>
        <taxon>Bacteria</taxon>
        <taxon>Bacillati</taxon>
        <taxon>Actinomycetota</taxon>
        <taxon>Actinomycetes</taxon>
        <taxon>Pseudonocardiales</taxon>
        <taxon>Pseudonocardiaceae</taxon>
        <taxon>Actinomycetospora</taxon>
    </lineage>
</organism>
<feature type="compositionally biased region" description="Acidic residues" evidence="1">
    <location>
        <begin position="1358"/>
        <end position="1369"/>
    </location>
</feature>
<dbReference type="InterPro" id="IPR041677">
    <property type="entry name" value="DNA2/NAM7_AAA_11"/>
</dbReference>
<evidence type="ECO:0000259" key="2">
    <source>
        <dbReference type="Pfam" id="PF11784"/>
    </source>
</evidence>
<dbReference type="Pfam" id="PF13087">
    <property type="entry name" value="AAA_12"/>
    <property type="match status" value="1"/>
</dbReference>
<reference evidence="7" key="1">
    <citation type="journal article" date="2019" name="Int. J. Syst. Evol. Microbiol.">
        <title>The Global Catalogue of Microorganisms (GCM) 10K type strain sequencing project: providing services to taxonomists for standard genome sequencing and annotation.</title>
        <authorList>
            <consortium name="The Broad Institute Genomics Platform"/>
            <consortium name="The Broad Institute Genome Sequencing Center for Infectious Disease"/>
            <person name="Wu L."/>
            <person name="Ma J."/>
        </authorList>
    </citation>
    <scope>NUCLEOTIDE SEQUENCE [LARGE SCALE GENOMIC DNA]</scope>
    <source>
        <strain evidence="7">XZYJ18</strain>
    </source>
</reference>
<evidence type="ECO:0000313" key="6">
    <source>
        <dbReference type="EMBL" id="MFC5136988.1"/>
    </source>
</evidence>
<proteinExistence type="predicted"/>
<accession>A0ABV9Z635</accession>
<dbReference type="Pfam" id="PF18741">
    <property type="entry name" value="MTES_1575"/>
    <property type="match status" value="1"/>
</dbReference>
<comment type="caution">
    <text evidence="6">The sequence shown here is derived from an EMBL/GenBank/DDBJ whole genome shotgun (WGS) entry which is preliminary data.</text>
</comment>
<feature type="domain" description="DNA2/NAM7 helicase-like C-terminal" evidence="4">
    <location>
        <begin position="1375"/>
        <end position="1572"/>
    </location>
</feature>
<dbReference type="CDD" id="cd18808">
    <property type="entry name" value="SF1_C_Upf1"/>
    <property type="match status" value="1"/>
</dbReference>
<keyword evidence="7" id="KW-1185">Reference proteome</keyword>
<feature type="domain" description="Restriction endonuclease type II-like" evidence="5">
    <location>
        <begin position="1621"/>
        <end position="1716"/>
    </location>
</feature>
<feature type="domain" description="DNA2/NAM7 helicase helicase" evidence="3">
    <location>
        <begin position="672"/>
        <end position="756"/>
    </location>
</feature>
<dbReference type="InterPro" id="IPR049468">
    <property type="entry name" value="Restrct_endonuc-II-like_dom"/>
</dbReference>
<dbReference type="Proteomes" id="UP001596175">
    <property type="component" value="Unassembled WGS sequence"/>
</dbReference>
<feature type="region of interest" description="Disordered" evidence="1">
    <location>
        <begin position="1769"/>
        <end position="1793"/>
    </location>
</feature>
<protein>
    <submittedName>
        <fullName evidence="6">DUF3320 domain-containing protein</fullName>
    </submittedName>
</protein>
<dbReference type="PANTHER" id="PTHR10887:SF495">
    <property type="entry name" value="HELICASE SENATAXIN ISOFORM X1-RELATED"/>
    <property type="match status" value="1"/>
</dbReference>
<dbReference type="EMBL" id="JBHSKG010000001">
    <property type="protein sequence ID" value="MFC5136988.1"/>
    <property type="molecule type" value="Genomic_DNA"/>
</dbReference>
<dbReference type="SUPFAM" id="SSF52540">
    <property type="entry name" value="P-loop containing nucleoside triphosphate hydrolases"/>
    <property type="match status" value="2"/>
</dbReference>
<dbReference type="InterPro" id="IPR041679">
    <property type="entry name" value="DNA2/NAM7-like_C"/>
</dbReference>
<dbReference type="InterPro" id="IPR025103">
    <property type="entry name" value="DUF4011"/>
</dbReference>
<evidence type="ECO:0000259" key="4">
    <source>
        <dbReference type="Pfam" id="PF13087"/>
    </source>
</evidence>
<feature type="region of interest" description="Disordered" evidence="1">
    <location>
        <begin position="1350"/>
        <end position="1369"/>
    </location>
</feature>